<dbReference type="OrthoDB" id="1427935at2759"/>
<sequence>MRVLRLFAKMVAIEKATKAQKYIKGMMKKYPSSKAIKECATTDYDYIVSEFKASNPAATLTLNPNHLCQDVILMVVVR</sequence>
<keyword evidence="2" id="KW-1185">Reference proteome</keyword>
<gene>
    <name evidence="1" type="ORF">TSUD_24470</name>
</gene>
<evidence type="ECO:0000313" key="1">
    <source>
        <dbReference type="EMBL" id="GAU44471.1"/>
    </source>
</evidence>
<evidence type="ECO:0000313" key="2">
    <source>
        <dbReference type="Proteomes" id="UP000242715"/>
    </source>
</evidence>
<reference evidence="2" key="1">
    <citation type="journal article" date="2017" name="Front. Plant Sci.">
        <title>Climate Clever Clovers: New Paradigm to Reduce the Environmental Footprint of Ruminants by Breeding Low Methanogenic Forages Utilizing Haplotype Variation.</title>
        <authorList>
            <person name="Kaur P."/>
            <person name="Appels R."/>
            <person name="Bayer P.E."/>
            <person name="Keeble-Gagnere G."/>
            <person name="Wang J."/>
            <person name="Hirakawa H."/>
            <person name="Shirasawa K."/>
            <person name="Vercoe P."/>
            <person name="Stefanova K."/>
            <person name="Durmic Z."/>
            <person name="Nichols P."/>
            <person name="Revell C."/>
            <person name="Isobe S.N."/>
            <person name="Edwards D."/>
            <person name="Erskine W."/>
        </authorList>
    </citation>
    <scope>NUCLEOTIDE SEQUENCE [LARGE SCALE GENOMIC DNA]</scope>
    <source>
        <strain evidence="2">cv. Daliak</strain>
    </source>
</reference>
<organism evidence="1 2">
    <name type="scientific">Trifolium subterraneum</name>
    <name type="common">Subterranean clover</name>
    <dbReference type="NCBI Taxonomy" id="3900"/>
    <lineage>
        <taxon>Eukaryota</taxon>
        <taxon>Viridiplantae</taxon>
        <taxon>Streptophyta</taxon>
        <taxon>Embryophyta</taxon>
        <taxon>Tracheophyta</taxon>
        <taxon>Spermatophyta</taxon>
        <taxon>Magnoliopsida</taxon>
        <taxon>eudicotyledons</taxon>
        <taxon>Gunneridae</taxon>
        <taxon>Pentapetalae</taxon>
        <taxon>rosids</taxon>
        <taxon>fabids</taxon>
        <taxon>Fabales</taxon>
        <taxon>Fabaceae</taxon>
        <taxon>Papilionoideae</taxon>
        <taxon>50 kb inversion clade</taxon>
        <taxon>NPAAA clade</taxon>
        <taxon>Hologalegina</taxon>
        <taxon>IRL clade</taxon>
        <taxon>Trifolieae</taxon>
        <taxon>Trifolium</taxon>
    </lineage>
</organism>
<proteinExistence type="predicted"/>
<protein>
    <submittedName>
        <fullName evidence="1">Uncharacterized protein</fullName>
    </submittedName>
</protein>
<accession>A0A2Z6NKK8</accession>
<dbReference type="AlphaFoldDB" id="A0A2Z6NKK8"/>
<name>A0A2Z6NKK8_TRISU</name>
<dbReference type="Proteomes" id="UP000242715">
    <property type="component" value="Unassembled WGS sequence"/>
</dbReference>
<dbReference type="EMBL" id="DF974046">
    <property type="protein sequence ID" value="GAU44471.1"/>
    <property type="molecule type" value="Genomic_DNA"/>
</dbReference>